<dbReference type="PANTHER" id="PTHR14187">
    <property type="entry name" value="ALPHA KINASE/ELONGATION FACTOR 2 KINASE"/>
    <property type="match status" value="1"/>
</dbReference>
<dbReference type="Gene3D" id="3.90.640.10">
    <property type="entry name" value="Actin, Chain A, domain 4"/>
    <property type="match status" value="1"/>
</dbReference>
<dbReference type="PANTHER" id="PTHR14187:SF5">
    <property type="entry name" value="HEAT SHOCK 70 KDA PROTEIN 12A"/>
    <property type="match status" value="1"/>
</dbReference>
<feature type="transmembrane region" description="Helical" evidence="1">
    <location>
        <begin position="12"/>
        <end position="31"/>
    </location>
</feature>
<organism evidence="2 3">
    <name type="scientific">Rhizophagus irregularis (strain DAOM 197198w)</name>
    <name type="common">Glomus intraradices</name>
    <dbReference type="NCBI Taxonomy" id="1432141"/>
    <lineage>
        <taxon>Eukaryota</taxon>
        <taxon>Fungi</taxon>
        <taxon>Fungi incertae sedis</taxon>
        <taxon>Mucoromycota</taxon>
        <taxon>Glomeromycotina</taxon>
        <taxon>Glomeromycetes</taxon>
        <taxon>Glomerales</taxon>
        <taxon>Glomeraceae</taxon>
        <taxon>Rhizophagus</taxon>
    </lineage>
</organism>
<dbReference type="OrthoDB" id="2963168at2759"/>
<dbReference type="InterPro" id="IPR043129">
    <property type="entry name" value="ATPase_NBD"/>
</dbReference>
<dbReference type="STRING" id="1432141.A0A015MFK8"/>
<evidence type="ECO:0000313" key="3">
    <source>
        <dbReference type="Proteomes" id="UP000022910"/>
    </source>
</evidence>
<dbReference type="Gene3D" id="3.30.420.40">
    <property type="match status" value="2"/>
</dbReference>
<evidence type="ECO:0000256" key="1">
    <source>
        <dbReference type="SAM" id="Phobius"/>
    </source>
</evidence>
<keyword evidence="1" id="KW-1133">Transmembrane helix</keyword>
<keyword evidence="1" id="KW-0812">Transmembrane</keyword>
<dbReference type="HOGENOM" id="CLU_009958_7_1_1"/>
<gene>
    <name evidence="2" type="ORF">RirG_131830</name>
</gene>
<evidence type="ECO:0000313" key="2">
    <source>
        <dbReference type="EMBL" id="EXX65583.1"/>
    </source>
</evidence>
<dbReference type="AlphaFoldDB" id="A0A015MFK8"/>
<dbReference type="SUPFAM" id="SSF53067">
    <property type="entry name" value="Actin-like ATPase domain"/>
    <property type="match status" value="2"/>
</dbReference>
<keyword evidence="1" id="KW-0472">Membrane</keyword>
<dbReference type="Proteomes" id="UP000022910">
    <property type="component" value="Unassembled WGS sequence"/>
</dbReference>
<proteinExistence type="predicted"/>
<keyword evidence="3" id="KW-1185">Reference proteome</keyword>
<name>A0A015MFK8_RHIIW</name>
<reference evidence="2 3" key="1">
    <citation type="submission" date="2014-02" db="EMBL/GenBank/DDBJ databases">
        <title>Single nucleus genome sequencing reveals high similarity among nuclei of an endomycorrhizal fungus.</title>
        <authorList>
            <person name="Lin K."/>
            <person name="Geurts R."/>
            <person name="Zhang Z."/>
            <person name="Limpens E."/>
            <person name="Saunders D.G."/>
            <person name="Mu D."/>
            <person name="Pang E."/>
            <person name="Cao H."/>
            <person name="Cha H."/>
            <person name="Lin T."/>
            <person name="Zhou Q."/>
            <person name="Shang Y."/>
            <person name="Li Y."/>
            <person name="Ivanov S."/>
            <person name="Sharma T."/>
            <person name="Velzen R.V."/>
            <person name="Ruijter N.D."/>
            <person name="Aanen D.K."/>
            <person name="Win J."/>
            <person name="Kamoun S."/>
            <person name="Bisseling T."/>
            <person name="Huang S."/>
        </authorList>
    </citation>
    <scope>NUCLEOTIDE SEQUENCE [LARGE SCALE GENOMIC DNA]</scope>
    <source>
        <strain evidence="3">DAOM197198w</strain>
    </source>
</reference>
<protein>
    <recommendedName>
        <fullName evidence="4">Actin-like ATPase domain-containing protein</fullName>
    </recommendedName>
</protein>
<comment type="caution">
    <text evidence="2">The sequence shown here is derived from an EMBL/GenBank/DDBJ whole genome shotgun (WGS) entry which is preliminary data.</text>
</comment>
<accession>A0A015MFK8</accession>
<dbReference type="EMBL" id="JEMT01021243">
    <property type="protein sequence ID" value="EXX65583.1"/>
    <property type="molecule type" value="Genomic_DNA"/>
</dbReference>
<sequence length="575" mass="65896">MDIRAVVAIGRKIINNLLLIFKIILGFAYAYRSSPEIITNDSWPQQIGPLKTNTVLQYDSNYQNVTKWGNPALAQRQSRRNGDSSSSKTVELFKLHLGNIPQNEKPPLPRQLSYDKAISDYLRELVMIKLIYYVGKLIKETISTRWQGIKFFEHVLLVISIPAEFDDRAKDTMRKCLYNAGLTNSKESNKVEFTTEPEAAAIYCMRNLEGQNKPISINESFMVVDCGGGTVDLTTRKLLRDNKLSEITERTGGFCGGFYVDREFIKFLSRRLGQSTINLLKENNYGQMQYMIQQFCQKSKFHFTGNINDFNSFEFDIEEICPILKQYCKDDIKEKMEDNDWIIDINFEDIKSMFDPVVGKIIRLIRGQLNSSKNKCSVIFLVGGFSESKYLQMRIKEEFGKLVPSIIVPKQPITAIVRGACDYGLEMSTIIDRTLKYSYGFETYRSWKFGDPINRRKSIKGNNKTKIMIFHCLATRGTTVGIDEEFRTVSCPSMPDQTEISYPIYITTESSAKFCDESGMKLHGTLTIDLPDVHLGLDRQVEFSLIFGKMELVAKAKNLRNGRIYNTSFDLNLNF</sequence>
<evidence type="ECO:0008006" key="4">
    <source>
        <dbReference type="Google" id="ProtNLM"/>
    </source>
</evidence>